<dbReference type="Pfam" id="PF04237">
    <property type="entry name" value="YjbR"/>
    <property type="match status" value="1"/>
</dbReference>
<gene>
    <name evidence="1" type="ORF">KIH39_16630</name>
</gene>
<dbReference type="GO" id="GO:0003677">
    <property type="term" value="F:DNA binding"/>
    <property type="evidence" value="ECO:0007669"/>
    <property type="project" value="UniProtKB-KW"/>
</dbReference>
<keyword evidence="2" id="KW-1185">Reference proteome</keyword>
<dbReference type="RefSeq" id="WP_213494346.1">
    <property type="nucleotide sequence ID" value="NZ_CP074694.1"/>
</dbReference>
<dbReference type="SUPFAM" id="SSF142906">
    <property type="entry name" value="YjbR-like"/>
    <property type="match status" value="1"/>
</dbReference>
<organism evidence="1 2">
    <name type="scientific">Telmatocola sphagniphila</name>
    <dbReference type="NCBI Taxonomy" id="1123043"/>
    <lineage>
        <taxon>Bacteria</taxon>
        <taxon>Pseudomonadati</taxon>
        <taxon>Planctomycetota</taxon>
        <taxon>Planctomycetia</taxon>
        <taxon>Gemmatales</taxon>
        <taxon>Gemmataceae</taxon>
    </lineage>
</organism>
<reference evidence="1" key="1">
    <citation type="submission" date="2021-05" db="EMBL/GenBank/DDBJ databases">
        <title>Complete genome sequence of the cellulolytic planctomycete Telmatocola sphagniphila SP2T and characterization of the first cellulase from planctomycetes.</title>
        <authorList>
            <person name="Rakitin A.L."/>
            <person name="Beletsky A.V."/>
            <person name="Naumoff D.G."/>
            <person name="Kulichevskaya I.S."/>
            <person name="Mardanov A.V."/>
            <person name="Ravin N.V."/>
            <person name="Dedysh S.N."/>
        </authorList>
    </citation>
    <scope>NUCLEOTIDE SEQUENCE</scope>
    <source>
        <strain evidence="1">SP2T</strain>
    </source>
</reference>
<proteinExistence type="predicted"/>
<name>A0A8E6ETS2_9BACT</name>
<keyword evidence="1" id="KW-0238">DNA-binding</keyword>
<dbReference type="InterPro" id="IPR058532">
    <property type="entry name" value="YjbR/MT2646/Rv2570-like"/>
</dbReference>
<dbReference type="AlphaFoldDB" id="A0A8E6ETS2"/>
<dbReference type="Proteomes" id="UP000676194">
    <property type="component" value="Chromosome"/>
</dbReference>
<dbReference type="KEGG" id="tsph:KIH39_16630"/>
<evidence type="ECO:0000313" key="2">
    <source>
        <dbReference type="Proteomes" id="UP000676194"/>
    </source>
</evidence>
<dbReference type="EMBL" id="CP074694">
    <property type="protein sequence ID" value="QVL30475.1"/>
    <property type="molecule type" value="Genomic_DNA"/>
</dbReference>
<protein>
    <submittedName>
        <fullName evidence="1">MmcQ/YjbR family DNA-binding protein</fullName>
    </submittedName>
</protein>
<evidence type="ECO:0000313" key="1">
    <source>
        <dbReference type="EMBL" id="QVL30475.1"/>
    </source>
</evidence>
<accession>A0A8E6ETS2</accession>
<sequence>MTPDKFRKLALTLPETSESSHMNHPDFRVKGKIFATLGYPDETFAMVKLNPKQQARFVASSPKAFQPVPGGWGLKGATRVHLKSVKVADLRTALLHAWRNNAPKSLHDLLEDPD</sequence>
<dbReference type="InterPro" id="IPR038056">
    <property type="entry name" value="YjbR-like_sf"/>
</dbReference>
<dbReference type="Gene3D" id="3.90.1150.30">
    <property type="match status" value="1"/>
</dbReference>